<dbReference type="AlphaFoldDB" id="A0A813FJT7"/>
<feature type="transmembrane region" description="Helical" evidence="2">
    <location>
        <begin position="48"/>
        <end position="71"/>
    </location>
</feature>
<feature type="transmembrane region" description="Helical" evidence="2">
    <location>
        <begin position="247"/>
        <end position="270"/>
    </location>
</feature>
<keyword evidence="2" id="KW-1133">Transmembrane helix</keyword>
<dbReference type="EMBL" id="CAJNNV010025102">
    <property type="protein sequence ID" value="CAE8612243.1"/>
    <property type="molecule type" value="Genomic_DNA"/>
</dbReference>
<name>A0A813FJT7_POLGL</name>
<protein>
    <submittedName>
        <fullName evidence="3">Uncharacterized protein</fullName>
    </submittedName>
</protein>
<reference evidence="3" key="1">
    <citation type="submission" date="2021-02" db="EMBL/GenBank/DDBJ databases">
        <authorList>
            <person name="Dougan E. K."/>
            <person name="Rhodes N."/>
            <person name="Thang M."/>
            <person name="Chan C."/>
        </authorList>
    </citation>
    <scope>NUCLEOTIDE SEQUENCE</scope>
</reference>
<feature type="compositionally biased region" description="Basic and acidic residues" evidence="1">
    <location>
        <begin position="179"/>
        <end position="194"/>
    </location>
</feature>
<keyword evidence="4" id="KW-1185">Reference proteome</keyword>
<comment type="caution">
    <text evidence="3">The sequence shown here is derived from an EMBL/GenBank/DDBJ whole genome shotgun (WGS) entry which is preliminary data.</text>
</comment>
<organism evidence="3 4">
    <name type="scientific">Polarella glacialis</name>
    <name type="common">Dinoflagellate</name>
    <dbReference type="NCBI Taxonomy" id="89957"/>
    <lineage>
        <taxon>Eukaryota</taxon>
        <taxon>Sar</taxon>
        <taxon>Alveolata</taxon>
        <taxon>Dinophyceae</taxon>
        <taxon>Suessiales</taxon>
        <taxon>Suessiaceae</taxon>
        <taxon>Polarella</taxon>
    </lineage>
</organism>
<accession>A0A813FJT7</accession>
<evidence type="ECO:0000256" key="2">
    <source>
        <dbReference type="SAM" id="Phobius"/>
    </source>
</evidence>
<keyword evidence="2" id="KW-0812">Transmembrane</keyword>
<keyword evidence="2" id="KW-0472">Membrane</keyword>
<gene>
    <name evidence="3" type="ORF">PGLA1383_LOCUS30051</name>
</gene>
<sequence length="427" mass="45592">MHLWLNIFMLVGFDTCRVNSIRQFSYNNNNNKFSYWAMALQRSGRVSLALPTALILLAVAAGGVVVSCFAASGGRPLSLGYTLGQTHQRSQASLRAVGGKLSQQAPEMQQVAGSQLPCQASGDLSQENWSLARRGLGSCLVACMLLLSGVFGQAVPAQAEDLSANAPGYEGKMRKAAKQRAEQESAEKAKERDEEERVKAVKAAKAKLTPEEKALPITSAKRARGYSYLAMALQSSGSARGRQRVSLALPTALLLLAVAGGVVASGGRYLSLGYTFSQTHQRSQASLPAVGGKLPHQVPEMQQVAGSHLPCQASADLSQGDWLLARRGLSSCLVACMVLLSGVFGQAVPAQAEDPGANAPGYQAKMRMAAKQQAQQESAEKAKARDEEARKKAVAAAWAALTPEERALKERQDSEKMDYVKVLEYIV</sequence>
<feature type="region of interest" description="Disordered" evidence="1">
    <location>
        <begin position="173"/>
        <end position="194"/>
    </location>
</feature>
<dbReference type="Proteomes" id="UP000654075">
    <property type="component" value="Unassembled WGS sequence"/>
</dbReference>
<evidence type="ECO:0000313" key="4">
    <source>
        <dbReference type="Proteomes" id="UP000654075"/>
    </source>
</evidence>
<evidence type="ECO:0000313" key="3">
    <source>
        <dbReference type="EMBL" id="CAE8612243.1"/>
    </source>
</evidence>
<proteinExistence type="predicted"/>
<evidence type="ECO:0000256" key="1">
    <source>
        <dbReference type="SAM" id="MobiDB-lite"/>
    </source>
</evidence>